<dbReference type="STRING" id="1121409.SAMN02745124_02300"/>
<dbReference type="InterPro" id="IPR001296">
    <property type="entry name" value="Glyco_trans_1"/>
</dbReference>
<name>A0A1M5WHY5_9BACT</name>
<dbReference type="PANTHER" id="PTHR45947">
    <property type="entry name" value="SULFOQUINOVOSYL TRANSFERASE SQD2"/>
    <property type="match status" value="1"/>
</dbReference>
<dbReference type="GO" id="GO:0016757">
    <property type="term" value="F:glycosyltransferase activity"/>
    <property type="evidence" value="ECO:0007669"/>
    <property type="project" value="TreeGrafter"/>
</dbReference>
<evidence type="ECO:0000259" key="2">
    <source>
        <dbReference type="Pfam" id="PF13439"/>
    </source>
</evidence>
<dbReference type="PANTHER" id="PTHR45947:SF3">
    <property type="entry name" value="SULFOQUINOVOSYL TRANSFERASE SQD2"/>
    <property type="match status" value="1"/>
</dbReference>
<dbReference type="Pfam" id="PF13439">
    <property type="entry name" value="Glyco_transf_4"/>
    <property type="match status" value="1"/>
</dbReference>
<protein>
    <submittedName>
        <fullName evidence="3">Glycosyltransferase involved in cell wall bisynthesis</fullName>
    </submittedName>
</protein>
<organism evidence="3 4">
    <name type="scientific">Desulfofustis glycolicus DSM 9705</name>
    <dbReference type="NCBI Taxonomy" id="1121409"/>
    <lineage>
        <taxon>Bacteria</taxon>
        <taxon>Pseudomonadati</taxon>
        <taxon>Thermodesulfobacteriota</taxon>
        <taxon>Desulfobulbia</taxon>
        <taxon>Desulfobulbales</taxon>
        <taxon>Desulfocapsaceae</taxon>
        <taxon>Desulfofustis</taxon>
    </lineage>
</organism>
<dbReference type="CDD" id="cd03801">
    <property type="entry name" value="GT4_PimA-like"/>
    <property type="match status" value="1"/>
</dbReference>
<dbReference type="Gene3D" id="3.40.50.2000">
    <property type="entry name" value="Glycogen Phosphorylase B"/>
    <property type="match status" value="2"/>
</dbReference>
<evidence type="ECO:0000313" key="4">
    <source>
        <dbReference type="Proteomes" id="UP000184139"/>
    </source>
</evidence>
<gene>
    <name evidence="3" type="ORF">SAMN02745124_02300</name>
</gene>
<dbReference type="OrthoDB" id="9806653at2"/>
<reference evidence="3 4" key="1">
    <citation type="submission" date="2016-11" db="EMBL/GenBank/DDBJ databases">
        <authorList>
            <person name="Jaros S."/>
            <person name="Januszkiewicz K."/>
            <person name="Wedrychowicz H."/>
        </authorList>
    </citation>
    <scope>NUCLEOTIDE SEQUENCE [LARGE SCALE GENOMIC DNA]</scope>
    <source>
        <strain evidence="3 4">DSM 9705</strain>
    </source>
</reference>
<evidence type="ECO:0000259" key="1">
    <source>
        <dbReference type="Pfam" id="PF00534"/>
    </source>
</evidence>
<dbReference type="InterPro" id="IPR050194">
    <property type="entry name" value="Glycosyltransferase_grp1"/>
</dbReference>
<dbReference type="SUPFAM" id="SSF53756">
    <property type="entry name" value="UDP-Glycosyltransferase/glycogen phosphorylase"/>
    <property type="match status" value="1"/>
</dbReference>
<accession>A0A1M5WHY5</accession>
<dbReference type="AlphaFoldDB" id="A0A1M5WHY5"/>
<sequence length="380" mass="42555">MKILMVIERYLPIWGGAENQLQQLATRLSTAGCEISIVTRRFSADLSKEESLAGLSVRRVGVPGRGWISELLFIAGLAMFSFRKAGSFDIIHSHGALKMGAVVSFIALALRKKGIAKIATAGHGARLDGAWYRPVVLFFFRRIHAIIAISTEIEEEMRQMAIDHAKIVRIPNGVDCSRFTAMETQQRIDFRSRMGFAQTDVLVLFVGRLVRRKGLDLLLRCWPRLSRRDNLHLLIVGSGENQEDSIEQEMKEVIKRDSLRNIHFLGEVTNPENYVPSADVFIFPSRLEGFPNVLLEAMASGVPVAASAIGGTVDLIEDGRNGLLFNRDDARHLIDQVNVLIDDAELRGRLGKNGQAAVRQKYAFKIITQQYLDLYRRLNA</sequence>
<evidence type="ECO:0000313" key="3">
    <source>
        <dbReference type="EMBL" id="SHH87169.1"/>
    </source>
</evidence>
<proteinExistence type="predicted"/>
<feature type="domain" description="Glycosyl transferase family 1" evidence="1">
    <location>
        <begin position="190"/>
        <end position="355"/>
    </location>
</feature>
<dbReference type="RefSeq" id="WP_084540612.1">
    <property type="nucleotide sequence ID" value="NZ_FQXS01000013.1"/>
</dbReference>
<dbReference type="EMBL" id="FQXS01000013">
    <property type="protein sequence ID" value="SHH87169.1"/>
    <property type="molecule type" value="Genomic_DNA"/>
</dbReference>
<dbReference type="InterPro" id="IPR028098">
    <property type="entry name" value="Glyco_trans_4-like_N"/>
</dbReference>
<keyword evidence="4" id="KW-1185">Reference proteome</keyword>
<dbReference type="Pfam" id="PF00534">
    <property type="entry name" value="Glycos_transf_1"/>
    <property type="match status" value="1"/>
</dbReference>
<feature type="domain" description="Glycosyltransferase subfamily 4-like N-terminal" evidence="2">
    <location>
        <begin position="14"/>
        <end position="178"/>
    </location>
</feature>
<dbReference type="Proteomes" id="UP000184139">
    <property type="component" value="Unassembled WGS sequence"/>
</dbReference>
<keyword evidence="3" id="KW-0808">Transferase</keyword>